<sequence>MAEEGRSYSQVVADGQSTVTFASALVDLVGRPLSGLWSKQSAAADYRARLGEWAAEAVDANGRWLQPVLRVAAFEDHLVRVEGRPKPSGLCQSSLAWGQLLYALNIRPGMGVLAWRLPPKAVDPGVEGVRLVVDGAAMCHIVNLFRIYDNAAPASFSPGGPARNWFGGRDEENWICKFPFGTISVDCTPVGRPRDIKFVATFEPGSHEDLERERLPFSYNVWFLRGTHLTFESSSLMAKYLYGVHNQVPVADTASIGALPAPDDSLKKRAEYYVRSTKLLRPSHECEPRCEKSCIRLWDGHKPCTEHCNKECDLQLSIDWSKPRLVTRVWLDEIERIKRRVTTNGGDDTGFLDFVMKSLEERPQFVQDVKQTFTDFGYPESASGDQWKSQVRGILKTRLMFTDDHILLYWTARTKSTSVLYQELNSMTLAQLHDILADLAINRDGGWFHQLSNLTDEVENMLCNLDDFRNVPVLALELGPSHCFWEGMFEIKGE</sequence>
<dbReference type="AlphaFoldDB" id="A0A428RXP6"/>
<gene>
    <name evidence="1" type="ORF">CEP51_005239</name>
</gene>
<evidence type="ECO:0000313" key="2">
    <source>
        <dbReference type="Proteomes" id="UP000287972"/>
    </source>
</evidence>
<dbReference type="Proteomes" id="UP000287972">
    <property type="component" value="Unassembled WGS sequence"/>
</dbReference>
<comment type="caution">
    <text evidence="1">The sequence shown here is derived from an EMBL/GenBank/DDBJ whole genome shotgun (WGS) entry which is preliminary data.</text>
</comment>
<name>A0A428RXP6_9HYPO</name>
<reference evidence="1 2" key="1">
    <citation type="submission" date="2017-06" db="EMBL/GenBank/DDBJ databases">
        <title>Comparative genomic analysis of Ambrosia Fusariam Clade fungi.</title>
        <authorList>
            <person name="Stajich J.E."/>
            <person name="Carrillo J."/>
            <person name="Kijimoto T."/>
            <person name="Eskalen A."/>
            <person name="O'Donnell K."/>
            <person name="Kasson M."/>
        </authorList>
    </citation>
    <scope>NUCLEOTIDE SEQUENCE [LARGE SCALE GENOMIC DNA]</scope>
    <source>
        <strain evidence="1 2">NRRL62606</strain>
    </source>
</reference>
<keyword evidence="2" id="KW-1185">Reference proteome</keyword>
<evidence type="ECO:0000313" key="1">
    <source>
        <dbReference type="EMBL" id="RSL82322.1"/>
    </source>
</evidence>
<proteinExistence type="predicted"/>
<accession>A0A428RXP6</accession>
<protein>
    <submittedName>
        <fullName evidence="1">Uncharacterized protein</fullName>
    </submittedName>
</protein>
<organism evidence="1 2">
    <name type="scientific">Fusarium floridanum</name>
    <dbReference type="NCBI Taxonomy" id="1325733"/>
    <lineage>
        <taxon>Eukaryota</taxon>
        <taxon>Fungi</taxon>
        <taxon>Dikarya</taxon>
        <taxon>Ascomycota</taxon>
        <taxon>Pezizomycotina</taxon>
        <taxon>Sordariomycetes</taxon>
        <taxon>Hypocreomycetidae</taxon>
        <taxon>Hypocreales</taxon>
        <taxon>Nectriaceae</taxon>
        <taxon>Fusarium</taxon>
        <taxon>Fusarium solani species complex</taxon>
    </lineage>
</organism>
<dbReference type="EMBL" id="NKCL01000103">
    <property type="protein sequence ID" value="RSL82322.1"/>
    <property type="molecule type" value="Genomic_DNA"/>
</dbReference>